<keyword evidence="6" id="KW-0545">Nucleotide biosynthesis</keyword>
<evidence type="ECO:0000256" key="5">
    <source>
        <dbReference type="ARBA" id="ARBA00022723"/>
    </source>
</evidence>
<dbReference type="FunFam" id="3.40.50.2020:FF:000007">
    <property type="entry name" value="Ribose-phosphate pyrophosphokinase"/>
    <property type="match status" value="1"/>
</dbReference>
<dbReference type="GO" id="GO:0006015">
    <property type="term" value="P:5-phosphoribose 1-diphosphate biosynthetic process"/>
    <property type="evidence" value="ECO:0007669"/>
    <property type="project" value="TreeGrafter"/>
</dbReference>
<dbReference type="CDD" id="cd06223">
    <property type="entry name" value="PRTases_typeI"/>
    <property type="match status" value="1"/>
</dbReference>
<evidence type="ECO:0000256" key="9">
    <source>
        <dbReference type="ARBA" id="ARBA00022840"/>
    </source>
</evidence>
<dbReference type="Pfam" id="PF13793">
    <property type="entry name" value="Pribosyltran_N"/>
    <property type="match status" value="1"/>
</dbReference>
<keyword evidence="14" id="KW-1185">Reference proteome</keyword>
<evidence type="ECO:0000259" key="12">
    <source>
        <dbReference type="Pfam" id="PF13793"/>
    </source>
</evidence>
<dbReference type="SMART" id="SM01400">
    <property type="entry name" value="Pribosyltran_N"/>
    <property type="match status" value="1"/>
</dbReference>
<dbReference type="RefSeq" id="XP_028877357.1">
    <property type="nucleotide sequence ID" value="XM_029031363.1"/>
</dbReference>
<evidence type="ECO:0000256" key="2">
    <source>
        <dbReference type="ARBA" id="ARBA00006478"/>
    </source>
</evidence>
<protein>
    <recommendedName>
        <fullName evidence="3">ribose-phosphate diphosphokinase</fullName>
        <ecNumber evidence="3">2.7.6.1</ecNumber>
    </recommendedName>
</protein>
<dbReference type="VEuPathDB" id="TriTrypDB:TM35_000791160"/>
<keyword evidence="5" id="KW-0479">Metal-binding</keyword>
<dbReference type="Pfam" id="PF14572">
    <property type="entry name" value="Pribosyl_synth"/>
    <property type="match status" value="1"/>
</dbReference>
<dbReference type="AlphaFoldDB" id="A0A1X0NFA8"/>
<dbReference type="GO" id="GO:0004749">
    <property type="term" value="F:ribose phosphate diphosphokinase activity"/>
    <property type="evidence" value="ECO:0007669"/>
    <property type="project" value="UniProtKB-EC"/>
</dbReference>
<keyword evidence="7" id="KW-0547">Nucleotide-binding</keyword>
<dbReference type="InterPro" id="IPR000836">
    <property type="entry name" value="PRTase_dom"/>
</dbReference>
<dbReference type="PANTHER" id="PTHR10210">
    <property type="entry name" value="RIBOSE-PHOSPHATE DIPHOSPHOKINASE FAMILY MEMBER"/>
    <property type="match status" value="1"/>
</dbReference>
<accession>A0A1X0NFA8</accession>
<keyword evidence="8" id="KW-0418">Kinase</keyword>
<gene>
    <name evidence="13" type="ORF">TM35_000791160</name>
</gene>
<evidence type="ECO:0000256" key="11">
    <source>
        <dbReference type="ARBA" id="ARBA00049535"/>
    </source>
</evidence>
<proteinExistence type="inferred from homology"/>
<organism evidence="13 14">
    <name type="scientific">Trypanosoma theileri</name>
    <dbReference type="NCBI Taxonomy" id="67003"/>
    <lineage>
        <taxon>Eukaryota</taxon>
        <taxon>Discoba</taxon>
        <taxon>Euglenozoa</taxon>
        <taxon>Kinetoplastea</taxon>
        <taxon>Metakinetoplastina</taxon>
        <taxon>Trypanosomatida</taxon>
        <taxon>Trypanosomatidae</taxon>
        <taxon>Trypanosoma</taxon>
    </lineage>
</organism>
<dbReference type="GO" id="GO:0005524">
    <property type="term" value="F:ATP binding"/>
    <property type="evidence" value="ECO:0007669"/>
    <property type="project" value="UniProtKB-KW"/>
</dbReference>
<dbReference type="OrthoDB" id="413572at2759"/>
<dbReference type="SUPFAM" id="SSF53271">
    <property type="entry name" value="PRTase-like"/>
    <property type="match status" value="2"/>
</dbReference>
<evidence type="ECO:0000256" key="7">
    <source>
        <dbReference type="ARBA" id="ARBA00022741"/>
    </source>
</evidence>
<keyword evidence="10" id="KW-0460">Magnesium</keyword>
<dbReference type="Proteomes" id="UP000192257">
    <property type="component" value="Unassembled WGS sequence"/>
</dbReference>
<dbReference type="InterPro" id="IPR029099">
    <property type="entry name" value="Pribosyltran_N"/>
</dbReference>
<sequence length="391" mass="42273">MAFKNSTPEALTAVHEHLMRIESAYYYTPGDGMAQVHAVKGTVSPRPANNMQPVCIVSGNGNRPLAEAVALLLGIPTHQTFVTQRASGEVNVRICESVLGADVYIIQSTTGNELIDVNTSLMELLLLIRKMRLSNARRITAVIPSFAYSRKDCKSSARSTISASAVAEMLTQVGVDRVTTLDLHSGQIQGFFGNTPLDNLQMSQEFAQYLVDRPWFDPDNMVIVSVGAGNVDRARKLADTLHIGRIVTIVKRRSTAGVETLQTVGEVTGHICVIVDSICDTGEILVKACELLKLLGATKITACCTHGILTPPCSDRINACDALSELVVSDSIPQEEHERLVPKLKVLTIAPLLATVVDKHTRDESISPLFDVSLPVMRKTAATTPTACKSE</sequence>
<dbReference type="GO" id="GO:0005737">
    <property type="term" value="C:cytoplasm"/>
    <property type="evidence" value="ECO:0007669"/>
    <property type="project" value="TreeGrafter"/>
</dbReference>
<dbReference type="NCBIfam" id="TIGR01251">
    <property type="entry name" value="ribP_PPkin"/>
    <property type="match status" value="1"/>
</dbReference>
<keyword evidence="9" id="KW-0067">ATP-binding</keyword>
<dbReference type="GO" id="GO:0002189">
    <property type="term" value="C:ribose phosphate diphosphokinase complex"/>
    <property type="evidence" value="ECO:0007669"/>
    <property type="project" value="TreeGrafter"/>
</dbReference>
<name>A0A1X0NFA8_9TRYP</name>
<evidence type="ECO:0000313" key="13">
    <source>
        <dbReference type="EMBL" id="ORC82990.1"/>
    </source>
</evidence>
<comment type="similarity">
    <text evidence="2">Belongs to the ribose-phosphate pyrophosphokinase family.</text>
</comment>
<feature type="domain" description="Ribose-phosphate pyrophosphokinase N-terminal" evidence="12">
    <location>
        <begin position="55"/>
        <end position="174"/>
    </location>
</feature>
<dbReference type="GeneID" id="39991143"/>
<dbReference type="GO" id="GO:0006164">
    <property type="term" value="P:purine nucleotide biosynthetic process"/>
    <property type="evidence" value="ECO:0007669"/>
    <property type="project" value="TreeGrafter"/>
</dbReference>
<dbReference type="EC" id="2.7.6.1" evidence="3"/>
<dbReference type="GO" id="GO:0000287">
    <property type="term" value="F:magnesium ion binding"/>
    <property type="evidence" value="ECO:0007669"/>
    <property type="project" value="InterPro"/>
</dbReference>
<dbReference type="GO" id="GO:0016301">
    <property type="term" value="F:kinase activity"/>
    <property type="evidence" value="ECO:0007669"/>
    <property type="project" value="UniProtKB-KW"/>
</dbReference>
<comment type="catalytic activity">
    <reaction evidence="11">
        <text>D-ribose 5-phosphate + ATP = 5-phospho-alpha-D-ribose 1-diphosphate + AMP + H(+)</text>
        <dbReference type="Rhea" id="RHEA:15609"/>
        <dbReference type="ChEBI" id="CHEBI:15378"/>
        <dbReference type="ChEBI" id="CHEBI:30616"/>
        <dbReference type="ChEBI" id="CHEBI:58017"/>
        <dbReference type="ChEBI" id="CHEBI:78346"/>
        <dbReference type="ChEBI" id="CHEBI:456215"/>
        <dbReference type="EC" id="2.7.6.1"/>
    </reaction>
</comment>
<evidence type="ECO:0000256" key="4">
    <source>
        <dbReference type="ARBA" id="ARBA00022679"/>
    </source>
</evidence>
<reference evidence="13 14" key="1">
    <citation type="submission" date="2017-03" db="EMBL/GenBank/DDBJ databases">
        <title>An alternative strategy for trypanosome survival in the mammalian bloodstream revealed through genome and transcriptome analysis of the ubiquitous bovine parasite Trypanosoma (Megatrypanum) theileri.</title>
        <authorList>
            <person name="Kelly S."/>
            <person name="Ivens A."/>
            <person name="Mott A."/>
            <person name="O'Neill E."/>
            <person name="Emms D."/>
            <person name="Macleod O."/>
            <person name="Voorheis P."/>
            <person name="Matthews J."/>
            <person name="Matthews K."/>
            <person name="Carrington M."/>
        </authorList>
    </citation>
    <scope>NUCLEOTIDE SEQUENCE [LARGE SCALE GENOMIC DNA]</scope>
    <source>
        <strain evidence="13">Edinburgh</strain>
    </source>
</reference>
<dbReference type="PANTHER" id="PTHR10210:SF32">
    <property type="entry name" value="RIBOSE-PHOSPHATE PYROPHOSPHOKINASE 2"/>
    <property type="match status" value="1"/>
</dbReference>
<dbReference type="Gene3D" id="3.40.50.2020">
    <property type="match status" value="2"/>
</dbReference>
<dbReference type="EMBL" id="NBCO01000079">
    <property type="protein sequence ID" value="ORC82990.1"/>
    <property type="molecule type" value="Genomic_DNA"/>
</dbReference>
<keyword evidence="4" id="KW-0808">Transferase</keyword>
<dbReference type="STRING" id="67003.A0A1X0NFA8"/>
<dbReference type="InterPro" id="IPR005946">
    <property type="entry name" value="Rib-P_diPkinase"/>
</dbReference>
<evidence type="ECO:0000256" key="6">
    <source>
        <dbReference type="ARBA" id="ARBA00022727"/>
    </source>
</evidence>
<evidence type="ECO:0000256" key="8">
    <source>
        <dbReference type="ARBA" id="ARBA00022777"/>
    </source>
</evidence>
<evidence type="ECO:0000313" key="14">
    <source>
        <dbReference type="Proteomes" id="UP000192257"/>
    </source>
</evidence>
<evidence type="ECO:0000256" key="10">
    <source>
        <dbReference type="ARBA" id="ARBA00022842"/>
    </source>
</evidence>
<comment type="caution">
    <text evidence="13">The sequence shown here is derived from an EMBL/GenBank/DDBJ whole genome shotgun (WGS) entry which is preliminary data.</text>
</comment>
<evidence type="ECO:0000256" key="1">
    <source>
        <dbReference type="ARBA" id="ARBA00004996"/>
    </source>
</evidence>
<evidence type="ECO:0000256" key="3">
    <source>
        <dbReference type="ARBA" id="ARBA00013247"/>
    </source>
</evidence>
<comment type="pathway">
    <text evidence="1">Metabolic intermediate biosynthesis; 5-phospho-alpha-D-ribose 1-diphosphate biosynthesis; 5-phospho-alpha-D-ribose 1-diphosphate from D-ribose 5-phosphate (route I): step 1/1.</text>
</comment>
<dbReference type="InterPro" id="IPR029057">
    <property type="entry name" value="PRTase-like"/>
</dbReference>